<proteinExistence type="predicted"/>
<organism evidence="1 2">
    <name type="scientific">Flavobacterium johnsoniae</name>
    <name type="common">Cytophaga johnsonae</name>
    <dbReference type="NCBI Taxonomy" id="986"/>
    <lineage>
        <taxon>Bacteria</taxon>
        <taxon>Pseudomonadati</taxon>
        <taxon>Bacteroidota</taxon>
        <taxon>Flavobacteriia</taxon>
        <taxon>Flavobacteriales</taxon>
        <taxon>Flavobacteriaceae</taxon>
        <taxon>Flavobacterium</taxon>
    </lineage>
</organism>
<dbReference type="EMBL" id="FQWH01000013">
    <property type="protein sequence ID" value="SHH59915.1"/>
    <property type="molecule type" value="Genomic_DNA"/>
</dbReference>
<evidence type="ECO:0000313" key="2">
    <source>
        <dbReference type="Proteomes" id="UP000184112"/>
    </source>
</evidence>
<dbReference type="Proteomes" id="UP000184112">
    <property type="component" value="Unassembled WGS sequence"/>
</dbReference>
<evidence type="ECO:0008006" key="3">
    <source>
        <dbReference type="Google" id="ProtNLM"/>
    </source>
</evidence>
<evidence type="ECO:0000313" key="1">
    <source>
        <dbReference type="EMBL" id="SHH59915.1"/>
    </source>
</evidence>
<dbReference type="PROSITE" id="PS51257">
    <property type="entry name" value="PROKAR_LIPOPROTEIN"/>
    <property type="match status" value="1"/>
</dbReference>
<accession>A0A1M5UA30</accession>
<dbReference type="AlphaFoldDB" id="A0A1M5UA30"/>
<name>A0A1M5UA30_FLAJO</name>
<gene>
    <name evidence="1" type="ORF">SAMN05444388_11371</name>
</gene>
<reference evidence="1 2" key="1">
    <citation type="submission" date="2016-11" db="EMBL/GenBank/DDBJ databases">
        <authorList>
            <person name="Jaros S."/>
            <person name="Januszkiewicz K."/>
            <person name="Wedrychowicz H."/>
        </authorList>
    </citation>
    <scope>NUCLEOTIDE SEQUENCE [LARGE SCALE GENOMIC DNA]</scope>
    <source>
        <strain evidence="1 2">DSM 6792</strain>
    </source>
</reference>
<sequence length="241" mass="28243">MKYLSIFLLLVSFTGCQVTETITINPDGSGVVEMKQDREENSYMRLAGEEYTKENVFKDTTYIFKDYINKYNENFLKYLPEEQQLFQKYANVKVHTKRSSFEKEYRNEFVLHFNTVSEIPDLYKTEDYASDIEHNYALSAENHYFRIGYNFGGKTFSRLVTIINETELEKAKKQSKEFNAKYGALKLVQSYVLNYHFPRNIKSVSNSKAFISADKRSLTLEFLLSDCLQDPEVTNLEVVLE</sequence>
<dbReference type="RefSeq" id="WP_073410870.1">
    <property type="nucleotide sequence ID" value="NZ_FQWH01000013.1"/>
</dbReference>
<protein>
    <recommendedName>
        <fullName evidence="3">Lipoprotein</fullName>
    </recommendedName>
</protein>